<dbReference type="Proteomes" id="UP001597119">
    <property type="component" value="Unassembled WGS sequence"/>
</dbReference>
<evidence type="ECO:0000313" key="2">
    <source>
        <dbReference type="Proteomes" id="UP001597119"/>
    </source>
</evidence>
<dbReference type="InterPro" id="IPR046604">
    <property type="entry name" value="DUF6663"/>
</dbReference>
<accession>A0ABD6CBS2</accession>
<dbReference type="RefSeq" id="WP_247380776.1">
    <property type="nucleotide sequence ID" value="NZ_JALLGV010000008.1"/>
</dbReference>
<protein>
    <submittedName>
        <fullName evidence="1">DUF6663 family protein</fullName>
    </submittedName>
</protein>
<proteinExistence type="predicted"/>
<name>A0ABD6CBS2_9EURY</name>
<sequence>MAATESGTYRVFESDRDREGADVVDEWLLVKKGEQEPTYVQASGYYEPLQSTVQELKPGYLVEATLAWSGEGDPSFAELSIETRTLVEFVDGVPDIFEQAKETFEQGKREHMPIYSNVTYDTDGDANGVLYTFAKQKGEKDIFTEFQDGRMTLEPMIDKLGDGGEEPPYEVFVIRPEDTKFLVVYLTLEKDGLLANTVRDEYECPRPA</sequence>
<reference evidence="1 2" key="1">
    <citation type="journal article" date="2019" name="Int. J. Syst. Evol. Microbiol.">
        <title>The Global Catalogue of Microorganisms (GCM) 10K type strain sequencing project: providing services to taxonomists for standard genome sequencing and annotation.</title>
        <authorList>
            <consortium name="The Broad Institute Genomics Platform"/>
            <consortium name="The Broad Institute Genome Sequencing Center for Infectious Disease"/>
            <person name="Wu L."/>
            <person name="Ma J."/>
        </authorList>
    </citation>
    <scope>NUCLEOTIDE SEQUENCE [LARGE SCALE GENOMIC DNA]</scope>
    <source>
        <strain evidence="1 2">CGMCC 1.12125</strain>
    </source>
</reference>
<evidence type="ECO:0000313" key="1">
    <source>
        <dbReference type="EMBL" id="MFD1587713.1"/>
    </source>
</evidence>
<keyword evidence="2" id="KW-1185">Reference proteome</keyword>
<organism evidence="1 2">
    <name type="scientific">Halorientalis brevis</name>
    <dbReference type="NCBI Taxonomy" id="1126241"/>
    <lineage>
        <taxon>Archaea</taxon>
        <taxon>Methanobacteriati</taxon>
        <taxon>Methanobacteriota</taxon>
        <taxon>Stenosarchaea group</taxon>
        <taxon>Halobacteria</taxon>
        <taxon>Halobacteriales</taxon>
        <taxon>Haloarculaceae</taxon>
        <taxon>Halorientalis</taxon>
    </lineage>
</organism>
<comment type="caution">
    <text evidence="1">The sequence shown here is derived from an EMBL/GenBank/DDBJ whole genome shotgun (WGS) entry which is preliminary data.</text>
</comment>
<dbReference type="EMBL" id="JBHUDJ010000006">
    <property type="protein sequence ID" value="MFD1587713.1"/>
    <property type="molecule type" value="Genomic_DNA"/>
</dbReference>
<dbReference type="AlphaFoldDB" id="A0ABD6CBS2"/>
<gene>
    <name evidence="1" type="ORF">ACFR9U_12025</name>
</gene>
<dbReference type="Pfam" id="PF20368">
    <property type="entry name" value="DUF6663"/>
    <property type="match status" value="1"/>
</dbReference>